<organism evidence="1 2">
    <name type="scientific">Deinococcus aerolatus</name>
    <dbReference type="NCBI Taxonomy" id="522487"/>
    <lineage>
        <taxon>Bacteria</taxon>
        <taxon>Thermotogati</taxon>
        <taxon>Deinococcota</taxon>
        <taxon>Deinococci</taxon>
        <taxon>Deinococcales</taxon>
        <taxon>Deinococcaceae</taxon>
        <taxon>Deinococcus</taxon>
    </lineage>
</organism>
<protein>
    <submittedName>
        <fullName evidence="1">Uncharacterized protein</fullName>
    </submittedName>
</protein>
<reference evidence="2" key="1">
    <citation type="journal article" date="2019" name="Int. J. Syst. Evol. Microbiol.">
        <title>The Global Catalogue of Microorganisms (GCM) 10K type strain sequencing project: providing services to taxonomists for standard genome sequencing and annotation.</title>
        <authorList>
            <consortium name="The Broad Institute Genomics Platform"/>
            <consortium name="The Broad Institute Genome Sequencing Center for Infectious Disease"/>
            <person name="Wu L."/>
            <person name="Ma J."/>
        </authorList>
    </citation>
    <scope>NUCLEOTIDE SEQUENCE [LARGE SCALE GENOMIC DNA]</scope>
    <source>
        <strain evidence="2">JCM 15442</strain>
    </source>
</reference>
<sequence length="124" mass="13870">MNQQLFEQPLIEDAQANVTSDRRDKLRRPLTQPRIAVLLVSLPHQTVNLSDQIVDCTVITRILDQKLRALSSAAFERNVCAGLSTSNADQQREIKAEISNTPNDRIHGASPACYERRCLNQAGM</sequence>
<evidence type="ECO:0000313" key="1">
    <source>
        <dbReference type="EMBL" id="GGL95147.1"/>
    </source>
</evidence>
<gene>
    <name evidence="1" type="ORF">GCM10010840_36550</name>
</gene>
<keyword evidence="2" id="KW-1185">Reference proteome</keyword>
<comment type="caution">
    <text evidence="1">The sequence shown here is derived from an EMBL/GenBank/DDBJ whole genome shotgun (WGS) entry which is preliminary data.</text>
</comment>
<proteinExistence type="predicted"/>
<name>A0ABQ2GHP9_9DEIO</name>
<evidence type="ECO:0000313" key="2">
    <source>
        <dbReference type="Proteomes" id="UP000639973"/>
    </source>
</evidence>
<dbReference type="Proteomes" id="UP000639973">
    <property type="component" value="Unassembled WGS sequence"/>
</dbReference>
<accession>A0ABQ2GHP9</accession>
<dbReference type="EMBL" id="BMOL01000044">
    <property type="protein sequence ID" value="GGL95147.1"/>
    <property type="molecule type" value="Genomic_DNA"/>
</dbReference>